<feature type="domain" description="PAC" evidence="9">
    <location>
        <begin position="95"/>
        <end position="147"/>
    </location>
</feature>
<dbReference type="SMART" id="SM00388">
    <property type="entry name" value="HisKA"/>
    <property type="match status" value="1"/>
</dbReference>
<evidence type="ECO:0000313" key="11">
    <source>
        <dbReference type="Proteomes" id="UP000007590"/>
    </source>
</evidence>
<dbReference type="InterPro" id="IPR036890">
    <property type="entry name" value="HATPase_C_sf"/>
</dbReference>
<dbReference type="GO" id="GO:0000155">
    <property type="term" value="F:phosphorelay sensor kinase activity"/>
    <property type="evidence" value="ECO:0007669"/>
    <property type="project" value="InterPro"/>
</dbReference>
<evidence type="ECO:0000256" key="5">
    <source>
        <dbReference type="PROSITE-ProRule" id="PRU00169"/>
    </source>
</evidence>
<dbReference type="Proteomes" id="UP000007590">
    <property type="component" value="Chromosome"/>
</dbReference>
<dbReference type="Pfam" id="PF08448">
    <property type="entry name" value="PAS_4"/>
    <property type="match status" value="1"/>
</dbReference>
<feature type="domain" description="PAC" evidence="9">
    <location>
        <begin position="219"/>
        <end position="272"/>
    </location>
</feature>
<protein>
    <recommendedName>
        <fullName evidence="2">histidine kinase</fullName>
        <ecNumber evidence="2">2.7.13.3</ecNumber>
    </recommendedName>
</protein>
<accession>H8KW74</accession>
<dbReference type="InterPro" id="IPR005467">
    <property type="entry name" value="His_kinase_dom"/>
</dbReference>
<dbReference type="Pfam" id="PF00989">
    <property type="entry name" value="PAS"/>
    <property type="match status" value="1"/>
</dbReference>
<dbReference type="InterPro" id="IPR036097">
    <property type="entry name" value="HisK_dim/P_sf"/>
</dbReference>
<dbReference type="STRING" id="929556.Solca_2040"/>
<dbReference type="PROSITE" id="PS50110">
    <property type="entry name" value="RESPONSE_REGULATORY"/>
    <property type="match status" value="1"/>
</dbReference>
<dbReference type="SMART" id="SM00091">
    <property type="entry name" value="PAS"/>
    <property type="match status" value="2"/>
</dbReference>
<dbReference type="SMART" id="SM00448">
    <property type="entry name" value="REC"/>
    <property type="match status" value="1"/>
</dbReference>
<keyword evidence="11" id="KW-1185">Reference proteome</keyword>
<dbReference type="InterPro" id="IPR000014">
    <property type="entry name" value="PAS"/>
</dbReference>
<dbReference type="PRINTS" id="PR00344">
    <property type="entry name" value="BCTRLSENSOR"/>
</dbReference>
<dbReference type="Gene3D" id="3.30.565.10">
    <property type="entry name" value="Histidine kinase-like ATPase, C-terminal domain"/>
    <property type="match status" value="1"/>
</dbReference>
<dbReference type="PANTHER" id="PTHR45339:SF1">
    <property type="entry name" value="HYBRID SIGNAL TRANSDUCTION HISTIDINE KINASE J"/>
    <property type="match status" value="1"/>
</dbReference>
<dbReference type="eggNOG" id="COG0745">
    <property type="taxonomic scope" value="Bacteria"/>
</dbReference>
<dbReference type="SMART" id="SM00387">
    <property type="entry name" value="HATPase_c"/>
    <property type="match status" value="1"/>
</dbReference>
<dbReference type="Pfam" id="PF02518">
    <property type="entry name" value="HATPase_c"/>
    <property type="match status" value="1"/>
</dbReference>
<evidence type="ECO:0000259" key="6">
    <source>
        <dbReference type="PROSITE" id="PS50109"/>
    </source>
</evidence>
<dbReference type="NCBIfam" id="TIGR00229">
    <property type="entry name" value="sensory_box"/>
    <property type="match status" value="2"/>
</dbReference>
<organism evidence="10 11">
    <name type="scientific">Solitalea canadensis (strain ATCC 29591 / DSM 3403 / JCM 21819 / LMG 8368 / NBRC 15130 / NCIMB 12057 / USAM 9D)</name>
    <name type="common">Flexibacter canadensis</name>
    <dbReference type="NCBI Taxonomy" id="929556"/>
    <lineage>
        <taxon>Bacteria</taxon>
        <taxon>Pseudomonadati</taxon>
        <taxon>Bacteroidota</taxon>
        <taxon>Sphingobacteriia</taxon>
        <taxon>Sphingobacteriales</taxon>
        <taxon>Sphingobacteriaceae</taxon>
        <taxon>Solitalea</taxon>
    </lineage>
</organism>
<comment type="catalytic activity">
    <reaction evidence="1">
        <text>ATP + protein L-histidine = ADP + protein N-phospho-L-histidine.</text>
        <dbReference type="EC" id="2.7.13.3"/>
    </reaction>
</comment>
<dbReference type="SUPFAM" id="SSF47384">
    <property type="entry name" value="Homodimeric domain of signal transducing histidine kinase"/>
    <property type="match status" value="1"/>
</dbReference>
<evidence type="ECO:0000259" key="7">
    <source>
        <dbReference type="PROSITE" id="PS50110"/>
    </source>
</evidence>
<dbReference type="InterPro" id="IPR011006">
    <property type="entry name" value="CheY-like_superfamily"/>
</dbReference>
<dbReference type="InterPro" id="IPR000700">
    <property type="entry name" value="PAS-assoc_C"/>
</dbReference>
<dbReference type="Gene3D" id="3.30.450.20">
    <property type="entry name" value="PAS domain"/>
    <property type="match status" value="2"/>
</dbReference>
<evidence type="ECO:0000256" key="1">
    <source>
        <dbReference type="ARBA" id="ARBA00000085"/>
    </source>
</evidence>
<feature type="domain" description="Response regulatory" evidence="7">
    <location>
        <begin position="535"/>
        <end position="649"/>
    </location>
</feature>
<proteinExistence type="predicted"/>
<dbReference type="InterPro" id="IPR035965">
    <property type="entry name" value="PAS-like_dom_sf"/>
</dbReference>
<dbReference type="PANTHER" id="PTHR45339">
    <property type="entry name" value="HYBRID SIGNAL TRANSDUCTION HISTIDINE KINASE J"/>
    <property type="match status" value="1"/>
</dbReference>
<dbReference type="Pfam" id="PF00072">
    <property type="entry name" value="Response_reg"/>
    <property type="match status" value="1"/>
</dbReference>
<dbReference type="InterPro" id="IPR001610">
    <property type="entry name" value="PAC"/>
</dbReference>
<dbReference type="PROSITE" id="PS50112">
    <property type="entry name" value="PAS"/>
    <property type="match status" value="1"/>
</dbReference>
<dbReference type="PROSITE" id="PS50113">
    <property type="entry name" value="PAC"/>
    <property type="match status" value="2"/>
</dbReference>
<dbReference type="InterPro" id="IPR003661">
    <property type="entry name" value="HisK_dim/P_dom"/>
</dbReference>
<dbReference type="SUPFAM" id="SSF55874">
    <property type="entry name" value="ATPase domain of HSP90 chaperone/DNA topoisomerase II/histidine kinase"/>
    <property type="match status" value="1"/>
</dbReference>
<name>H8KW74_SOLCM</name>
<dbReference type="PROSITE" id="PS50109">
    <property type="entry name" value="HIS_KIN"/>
    <property type="match status" value="1"/>
</dbReference>
<dbReference type="SMART" id="SM00086">
    <property type="entry name" value="PAC"/>
    <property type="match status" value="2"/>
</dbReference>
<feature type="modified residue" description="4-aspartylphosphate" evidence="5">
    <location>
        <position position="584"/>
    </location>
</feature>
<evidence type="ECO:0000256" key="2">
    <source>
        <dbReference type="ARBA" id="ARBA00012438"/>
    </source>
</evidence>
<dbReference type="Pfam" id="PF00512">
    <property type="entry name" value="HisKA"/>
    <property type="match status" value="1"/>
</dbReference>
<sequence>MSQLTFPNFNTEFSSVLKPKLLSNSQKEILDQIPFAIFYINSVGHCYYVNSHCERLTGYPKSMLINEGWKTKVHMDDRETVQRTISESAEKKTSYSHTYRIIQPNGSTKYIHVQMCPIIEEESNMLHFLGTAIDVTDQKTNEEKFRKNDAQLQALIRSLNDIVFEVNDKLEYENVWVNDESILFTSREEILHKKISEVIPNEFSRRMELFAQQVLDTGETINCEYPGIHSGANVWYNAKISRIQDEDLNTKRLLITIQDITLQKNFEKELIRAKEEAEQGAKAKEEFLSVISHEIRTPINSVIGIAHLLLDEYKDLAQLENLMILKSSAENLLGLVNAILDFNKIETGKIELEKVSFNLSELIQNSCKPFVLKSREKNIAFECVIDEKIPGIIIGDPIRLNQIINNLIGNAVKFTLEGSVTLSVQLIYESENDVELYFSIKDTGIGIAETDLERIFESFTQAESSTTRKYGGSGLGLAITKRLLLLHNSTIQLNSELGKGSEFSFQIRFSKLYYALTEHEEEKRKKKIYNLSGMKVLLVEDNQMNALVGRRFLTKWNIDVDMAENGLIAVDKCRANQYDMIIMDLQMPEMDGYQASMEIRKFNSEIPIIAFTADVMPHITERIEECGMNDYLAKPFMPDILFSKISKYYKIMCQ</sequence>
<dbReference type="SUPFAM" id="SSF52172">
    <property type="entry name" value="CheY-like"/>
    <property type="match status" value="1"/>
</dbReference>
<gene>
    <name evidence="10" type="ordered locus">Solca_2040</name>
</gene>
<evidence type="ECO:0000313" key="10">
    <source>
        <dbReference type="EMBL" id="AFD07095.1"/>
    </source>
</evidence>
<evidence type="ECO:0000256" key="4">
    <source>
        <dbReference type="ARBA" id="ARBA00023012"/>
    </source>
</evidence>
<dbReference type="KEGG" id="scn:Solca_2040"/>
<dbReference type="InterPro" id="IPR013656">
    <property type="entry name" value="PAS_4"/>
</dbReference>
<dbReference type="SUPFAM" id="SSF55785">
    <property type="entry name" value="PYP-like sensor domain (PAS domain)"/>
    <property type="match status" value="2"/>
</dbReference>
<evidence type="ECO:0000256" key="3">
    <source>
        <dbReference type="ARBA" id="ARBA00022553"/>
    </source>
</evidence>
<dbReference type="EC" id="2.7.13.3" evidence="2"/>
<dbReference type="RefSeq" id="WP_014680322.1">
    <property type="nucleotide sequence ID" value="NC_017770.1"/>
</dbReference>
<keyword evidence="4" id="KW-0902">Two-component regulatory system</keyword>
<dbReference type="FunFam" id="3.30.565.10:FF:000010">
    <property type="entry name" value="Sensor histidine kinase RcsC"/>
    <property type="match status" value="1"/>
</dbReference>
<dbReference type="Gene3D" id="3.40.50.2300">
    <property type="match status" value="1"/>
</dbReference>
<reference evidence="10" key="1">
    <citation type="submission" date="2012-02" db="EMBL/GenBank/DDBJ databases">
        <title>The complete genome of Solitalea canadensis DSM 3403.</title>
        <authorList>
            <consortium name="US DOE Joint Genome Institute (JGI-PGF)"/>
            <person name="Lucas S."/>
            <person name="Copeland A."/>
            <person name="Lapidus A."/>
            <person name="Glavina del Rio T."/>
            <person name="Dalin E."/>
            <person name="Tice H."/>
            <person name="Bruce D."/>
            <person name="Goodwin L."/>
            <person name="Pitluck S."/>
            <person name="Peters L."/>
            <person name="Ovchinnikova G."/>
            <person name="Lu M."/>
            <person name="Kyrpides N."/>
            <person name="Mavromatis K."/>
            <person name="Ivanova N."/>
            <person name="Brettin T."/>
            <person name="Detter J.C."/>
            <person name="Han C."/>
            <person name="Larimer F."/>
            <person name="Land M."/>
            <person name="Hauser L."/>
            <person name="Markowitz V."/>
            <person name="Cheng J.-F."/>
            <person name="Hugenholtz P."/>
            <person name="Woyke T."/>
            <person name="Wu D."/>
            <person name="Spring S."/>
            <person name="Schroeder M."/>
            <person name="Kopitz M."/>
            <person name="Brambilla E."/>
            <person name="Klenk H.-P."/>
            <person name="Eisen J.A."/>
        </authorList>
    </citation>
    <scope>NUCLEOTIDE SEQUENCE</scope>
    <source>
        <strain evidence="10">DSM 3403</strain>
    </source>
</reference>
<evidence type="ECO:0000259" key="8">
    <source>
        <dbReference type="PROSITE" id="PS50112"/>
    </source>
</evidence>
<dbReference type="CDD" id="cd17546">
    <property type="entry name" value="REC_hyHK_CKI1_RcsC-like"/>
    <property type="match status" value="1"/>
</dbReference>
<dbReference type="InterPro" id="IPR003594">
    <property type="entry name" value="HATPase_dom"/>
</dbReference>
<dbReference type="InterPro" id="IPR004358">
    <property type="entry name" value="Sig_transdc_His_kin-like_C"/>
</dbReference>
<dbReference type="InterPro" id="IPR001789">
    <property type="entry name" value="Sig_transdc_resp-reg_receiver"/>
</dbReference>
<dbReference type="CDD" id="cd16922">
    <property type="entry name" value="HATPase_EvgS-ArcB-TorS-like"/>
    <property type="match status" value="1"/>
</dbReference>
<feature type="domain" description="Histidine kinase" evidence="6">
    <location>
        <begin position="290"/>
        <end position="511"/>
    </location>
</feature>
<feature type="domain" description="PAS" evidence="8">
    <location>
        <begin position="22"/>
        <end position="92"/>
    </location>
</feature>
<dbReference type="CDD" id="cd00130">
    <property type="entry name" value="PAS"/>
    <property type="match status" value="2"/>
</dbReference>
<keyword evidence="3 5" id="KW-0597">Phosphoprotein</keyword>
<dbReference type="GO" id="GO:0006355">
    <property type="term" value="P:regulation of DNA-templated transcription"/>
    <property type="evidence" value="ECO:0007669"/>
    <property type="project" value="InterPro"/>
</dbReference>
<dbReference type="OrthoDB" id="9811889at2"/>
<dbReference type="EMBL" id="CP003349">
    <property type="protein sequence ID" value="AFD07095.1"/>
    <property type="molecule type" value="Genomic_DNA"/>
</dbReference>
<dbReference type="HOGENOM" id="CLU_000445_114_15_10"/>
<dbReference type="InterPro" id="IPR013767">
    <property type="entry name" value="PAS_fold"/>
</dbReference>
<evidence type="ECO:0000259" key="9">
    <source>
        <dbReference type="PROSITE" id="PS50113"/>
    </source>
</evidence>
<dbReference type="CDD" id="cd00082">
    <property type="entry name" value="HisKA"/>
    <property type="match status" value="1"/>
</dbReference>
<dbReference type="eggNOG" id="COG5002">
    <property type="taxonomic scope" value="Bacteria"/>
</dbReference>
<dbReference type="AlphaFoldDB" id="H8KW74"/>
<dbReference type="Gene3D" id="1.10.287.130">
    <property type="match status" value="1"/>
</dbReference>